<gene>
    <name evidence="1" type="ORF">MLD38_021022</name>
</gene>
<evidence type="ECO:0000313" key="2">
    <source>
        <dbReference type="Proteomes" id="UP001057402"/>
    </source>
</evidence>
<organism evidence="1 2">
    <name type="scientific">Melastoma candidum</name>
    <dbReference type="NCBI Taxonomy" id="119954"/>
    <lineage>
        <taxon>Eukaryota</taxon>
        <taxon>Viridiplantae</taxon>
        <taxon>Streptophyta</taxon>
        <taxon>Embryophyta</taxon>
        <taxon>Tracheophyta</taxon>
        <taxon>Spermatophyta</taxon>
        <taxon>Magnoliopsida</taxon>
        <taxon>eudicotyledons</taxon>
        <taxon>Gunneridae</taxon>
        <taxon>Pentapetalae</taxon>
        <taxon>rosids</taxon>
        <taxon>malvids</taxon>
        <taxon>Myrtales</taxon>
        <taxon>Melastomataceae</taxon>
        <taxon>Melastomatoideae</taxon>
        <taxon>Melastomateae</taxon>
        <taxon>Melastoma</taxon>
    </lineage>
</organism>
<dbReference type="Proteomes" id="UP001057402">
    <property type="component" value="Chromosome 6"/>
</dbReference>
<accession>A0ACB9QF23</accession>
<protein>
    <submittedName>
        <fullName evidence="1">Uncharacterized protein</fullName>
    </submittedName>
</protein>
<comment type="caution">
    <text evidence="1">The sequence shown here is derived from an EMBL/GenBank/DDBJ whole genome shotgun (WGS) entry which is preliminary data.</text>
</comment>
<reference evidence="2" key="1">
    <citation type="journal article" date="2023" name="Front. Plant Sci.">
        <title>Chromosomal-level genome assembly of Melastoma candidum provides insights into trichome evolution.</title>
        <authorList>
            <person name="Zhong Y."/>
            <person name="Wu W."/>
            <person name="Sun C."/>
            <person name="Zou P."/>
            <person name="Liu Y."/>
            <person name="Dai S."/>
            <person name="Zhou R."/>
        </authorList>
    </citation>
    <scope>NUCLEOTIDE SEQUENCE [LARGE SCALE GENOMIC DNA]</scope>
</reference>
<name>A0ACB9QF23_9MYRT</name>
<dbReference type="EMBL" id="CM042885">
    <property type="protein sequence ID" value="KAI4364995.1"/>
    <property type="molecule type" value="Genomic_DNA"/>
</dbReference>
<proteinExistence type="predicted"/>
<sequence>MVEKRILVAPEGIAGEHGIIDQFMSLRHPKSGQSACYLFSHGNLLELHRFKSRFGSWFLGNYVSKDGCLYMATPVDPVFVLLPLFEDARMKKGDEAGKFRQLDEIMFVDGFPAYHSLVSAAEKSMHVVCEVKEIGSTQFFRLDDSKVLSWLSCKAHQLKNTLATLDRNYAARSEKETLADAVAIMGEYLTEEPWIKHLCDNLNLNLTAEIGETAASEKLHAASGIDDSGSVSAFQAKVVNKSVKGGKQAKKAKLETDSRNIREMFTRASSRKSG</sequence>
<evidence type="ECO:0000313" key="1">
    <source>
        <dbReference type="EMBL" id="KAI4364995.1"/>
    </source>
</evidence>
<keyword evidence="2" id="KW-1185">Reference proteome</keyword>